<dbReference type="Pfam" id="PF23559">
    <property type="entry name" value="WHD_DRP"/>
    <property type="match status" value="1"/>
</dbReference>
<name>A0ABD3IWC7_EUCGL</name>
<evidence type="ECO:0000313" key="4">
    <source>
        <dbReference type="EMBL" id="KAL3719097.1"/>
    </source>
</evidence>
<feature type="domain" description="Disease resistance R13L4/SHOC-2-like LRR" evidence="3">
    <location>
        <begin position="151"/>
        <end position="377"/>
    </location>
</feature>
<sequence>MEKSQDESMFGDTKDKTKVQSWEEIMQAICNNLDTNLSEDKLGLVSQREDKTTEQVGEEVYNELLQQGLIEPNDNDLSPLVNKCKMHPLIRYTLISETKKAGFFYFKSKDKTSSEDLENLSSSRLCLIVDLAKDGDVHTVFNVNQQYLSLQHHSLSDMKKLVVLQLGRWQHSPNYHIEVDDQKFLDDLGVHHKHLKFLSLQGISRIATLPDSIVELVSLEILDLQACHNLEKLPEDIASLKKLTHLDVSECYLIERMPKRTEKLSSLQVLKGVVIGTAWRSPCMISDFGKLTKLRRLSIYIGRGATIWDEEFASLKGIASLCSPTISCGKLHIIGGEMISWDHQQYNEQWSVEILRLKHLRRLRIGNNENLLKRFPRLGYFEKINCADNIILWYRSRAV</sequence>
<dbReference type="SUPFAM" id="SSF52047">
    <property type="entry name" value="RNI-like"/>
    <property type="match status" value="1"/>
</dbReference>
<dbReference type="InterPro" id="IPR032675">
    <property type="entry name" value="LRR_dom_sf"/>
</dbReference>
<dbReference type="InterPro" id="IPR058922">
    <property type="entry name" value="WHD_DRP"/>
</dbReference>
<dbReference type="Proteomes" id="UP001634007">
    <property type="component" value="Unassembled WGS sequence"/>
</dbReference>
<evidence type="ECO:0000256" key="1">
    <source>
        <dbReference type="ARBA" id="ARBA00022737"/>
    </source>
</evidence>
<accession>A0ABD3IWC7</accession>
<gene>
    <name evidence="4" type="ORF">ACJRO7_004100</name>
</gene>
<comment type="caution">
    <text evidence="4">The sequence shown here is derived from an EMBL/GenBank/DDBJ whole genome shotgun (WGS) entry which is preliminary data.</text>
</comment>
<reference evidence="4 5" key="1">
    <citation type="submission" date="2024-11" db="EMBL/GenBank/DDBJ databases">
        <title>Chromosome-level genome assembly of Eucalyptus globulus Labill. provides insights into its genome evolution.</title>
        <authorList>
            <person name="Li X."/>
        </authorList>
    </citation>
    <scope>NUCLEOTIDE SEQUENCE [LARGE SCALE GENOMIC DNA]</scope>
    <source>
        <strain evidence="4">CL2024</strain>
        <tissue evidence="4">Fresh tender leaves</tissue>
    </source>
</reference>
<protein>
    <recommendedName>
        <fullName evidence="6">Disease resistance RPP13-like protein 4</fullName>
    </recommendedName>
</protein>
<dbReference type="EMBL" id="JBJKBG010000010">
    <property type="protein sequence ID" value="KAL3719097.1"/>
    <property type="molecule type" value="Genomic_DNA"/>
</dbReference>
<dbReference type="Gene3D" id="3.80.10.10">
    <property type="entry name" value="Ribonuclease Inhibitor"/>
    <property type="match status" value="1"/>
</dbReference>
<evidence type="ECO:0000259" key="3">
    <source>
        <dbReference type="Pfam" id="PF23598"/>
    </source>
</evidence>
<keyword evidence="1" id="KW-0677">Repeat</keyword>
<dbReference type="InterPro" id="IPR055414">
    <property type="entry name" value="LRR_R13L4/SHOC2-like"/>
</dbReference>
<dbReference type="AlphaFoldDB" id="A0ABD3IWC7"/>
<dbReference type="Pfam" id="PF23598">
    <property type="entry name" value="LRR_14"/>
    <property type="match status" value="1"/>
</dbReference>
<organism evidence="4 5">
    <name type="scientific">Eucalyptus globulus</name>
    <name type="common">Tasmanian blue gum</name>
    <dbReference type="NCBI Taxonomy" id="34317"/>
    <lineage>
        <taxon>Eukaryota</taxon>
        <taxon>Viridiplantae</taxon>
        <taxon>Streptophyta</taxon>
        <taxon>Embryophyta</taxon>
        <taxon>Tracheophyta</taxon>
        <taxon>Spermatophyta</taxon>
        <taxon>Magnoliopsida</taxon>
        <taxon>eudicotyledons</taxon>
        <taxon>Gunneridae</taxon>
        <taxon>Pentapetalae</taxon>
        <taxon>rosids</taxon>
        <taxon>malvids</taxon>
        <taxon>Myrtales</taxon>
        <taxon>Myrtaceae</taxon>
        <taxon>Myrtoideae</taxon>
        <taxon>Eucalypteae</taxon>
        <taxon>Eucalyptus</taxon>
    </lineage>
</organism>
<dbReference type="PANTHER" id="PTHR47186">
    <property type="entry name" value="LEUCINE-RICH REPEAT-CONTAINING PROTEIN 57"/>
    <property type="match status" value="1"/>
</dbReference>
<evidence type="ECO:0000259" key="2">
    <source>
        <dbReference type="Pfam" id="PF23559"/>
    </source>
</evidence>
<proteinExistence type="predicted"/>
<evidence type="ECO:0008006" key="6">
    <source>
        <dbReference type="Google" id="ProtNLM"/>
    </source>
</evidence>
<feature type="domain" description="Disease resistance protein winged helix" evidence="2">
    <location>
        <begin position="43"/>
        <end position="90"/>
    </location>
</feature>
<keyword evidence="5" id="KW-1185">Reference proteome</keyword>
<evidence type="ECO:0000313" key="5">
    <source>
        <dbReference type="Proteomes" id="UP001634007"/>
    </source>
</evidence>
<dbReference type="PANTHER" id="PTHR47186:SF45">
    <property type="entry name" value="DISEASE RESISTANCE RPP13-LIKE PROTEIN 1"/>
    <property type="match status" value="1"/>
</dbReference>